<dbReference type="CDD" id="cd06587">
    <property type="entry name" value="VOC"/>
    <property type="match status" value="1"/>
</dbReference>
<dbReference type="InterPro" id="IPR041581">
    <property type="entry name" value="Glyoxalase_6"/>
</dbReference>
<dbReference type="PROSITE" id="PS51819">
    <property type="entry name" value="VOC"/>
    <property type="match status" value="1"/>
</dbReference>
<feature type="domain" description="VOC" evidence="1">
    <location>
        <begin position="6"/>
        <end position="118"/>
    </location>
</feature>
<dbReference type="InterPro" id="IPR037523">
    <property type="entry name" value="VOC_core"/>
</dbReference>
<dbReference type="PANTHER" id="PTHR35908">
    <property type="entry name" value="HYPOTHETICAL FUSION PROTEIN"/>
    <property type="match status" value="1"/>
</dbReference>
<dbReference type="EMBL" id="BMNE01000007">
    <property type="protein sequence ID" value="GGN93696.1"/>
    <property type="molecule type" value="Genomic_DNA"/>
</dbReference>
<organism evidence="2 3">
    <name type="scientific">Nocardia rhizosphaerihabitans</name>
    <dbReference type="NCBI Taxonomy" id="1691570"/>
    <lineage>
        <taxon>Bacteria</taxon>
        <taxon>Bacillati</taxon>
        <taxon>Actinomycetota</taxon>
        <taxon>Actinomycetes</taxon>
        <taxon>Mycobacteriales</taxon>
        <taxon>Nocardiaceae</taxon>
        <taxon>Nocardia</taxon>
    </lineage>
</organism>
<evidence type="ECO:0000259" key="1">
    <source>
        <dbReference type="PROSITE" id="PS51819"/>
    </source>
</evidence>
<dbReference type="Pfam" id="PF18029">
    <property type="entry name" value="Glyoxalase_6"/>
    <property type="match status" value="1"/>
</dbReference>
<proteinExistence type="predicted"/>
<dbReference type="RefSeq" id="WP_189033454.1">
    <property type="nucleotide sequence ID" value="NZ_BMNE01000007.1"/>
</dbReference>
<comment type="caution">
    <text evidence="2">The sequence shown here is derived from an EMBL/GenBank/DDBJ whole genome shotgun (WGS) entry which is preliminary data.</text>
</comment>
<protein>
    <submittedName>
        <fullName evidence="2">Glyoxalase</fullName>
    </submittedName>
</protein>
<name>A0ABQ2KWH4_9NOCA</name>
<evidence type="ECO:0000313" key="2">
    <source>
        <dbReference type="EMBL" id="GGN93696.1"/>
    </source>
</evidence>
<dbReference type="Proteomes" id="UP000658127">
    <property type="component" value="Unassembled WGS sequence"/>
</dbReference>
<dbReference type="Gene3D" id="3.10.180.10">
    <property type="entry name" value="2,3-Dihydroxybiphenyl 1,2-Dioxygenase, domain 1"/>
    <property type="match status" value="1"/>
</dbReference>
<gene>
    <name evidence="2" type="ORF">GCM10011610_55890</name>
</gene>
<sequence>MTAHAELTAIILDCAAPKTLAQFYHHLTGWKITHSDDDSAYLGEGTIQLAFQRIDDYKGPGWPDPGKHAHLDFTVADVESATEQLLALGATKPDFQPGAGQWTVLADPEGHLFCIAAA</sequence>
<dbReference type="PANTHER" id="PTHR35908:SF1">
    <property type="entry name" value="CONSERVED PROTEIN"/>
    <property type="match status" value="1"/>
</dbReference>
<dbReference type="InterPro" id="IPR029068">
    <property type="entry name" value="Glyas_Bleomycin-R_OHBP_Dase"/>
</dbReference>
<keyword evidence="3" id="KW-1185">Reference proteome</keyword>
<reference evidence="3" key="1">
    <citation type="journal article" date="2019" name="Int. J. Syst. Evol. Microbiol.">
        <title>The Global Catalogue of Microorganisms (GCM) 10K type strain sequencing project: providing services to taxonomists for standard genome sequencing and annotation.</title>
        <authorList>
            <consortium name="The Broad Institute Genomics Platform"/>
            <consortium name="The Broad Institute Genome Sequencing Center for Infectious Disease"/>
            <person name="Wu L."/>
            <person name="Ma J."/>
        </authorList>
    </citation>
    <scope>NUCLEOTIDE SEQUENCE [LARGE SCALE GENOMIC DNA]</scope>
    <source>
        <strain evidence="3">CGMCC 4.7329</strain>
    </source>
</reference>
<dbReference type="SUPFAM" id="SSF54593">
    <property type="entry name" value="Glyoxalase/Bleomycin resistance protein/Dihydroxybiphenyl dioxygenase"/>
    <property type="match status" value="1"/>
</dbReference>
<evidence type="ECO:0000313" key="3">
    <source>
        <dbReference type="Proteomes" id="UP000658127"/>
    </source>
</evidence>
<accession>A0ABQ2KWH4</accession>